<dbReference type="AlphaFoldDB" id="A0A8H6ZLN3"/>
<sequence length="265" mass="29233">MAPGFIFFGIFISEIILMLRTYAIWNRRRSIQITLYILCLVRHPSPVVSTNSRLILDTLPQKLVFVPGLVVTQLESASLIYGPSEGGCNLEHASVIIFVAYVLLVISETSFAVANVIVPVAGPVSPSALTLSIPPNHTIITQPELANWLATPQRIAHSVLCNRVLFLIFRQRTLHAHRRLPSHSDHSSFFTPTQTPRRSDTGDKISQFFSSFFTTPEETGYMFPSVDAMTQQGSASDGGGEDAGRRTGRAAQEEEGFELRELTSS</sequence>
<dbReference type="EMBL" id="JACETU010000011">
    <property type="protein sequence ID" value="KAF7416213.1"/>
    <property type="molecule type" value="Genomic_DNA"/>
</dbReference>
<reference evidence="3" key="1">
    <citation type="submission" date="2019-07" db="EMBL/GenBank/DDBJ databases">
        <authorList>
            <person name="Palmer J.M."/>
        </authorList>
    </citation>
    <scope>NUCLEOTIDE SEQUENCE</scope>
    <source>
        <strain evidence="3">PC9</strain>
    </source>
</reference>
<evidence type="ECO:0000256" key="2">
    <source>
        <dbReference type="SAM" id="Phobius"/>
    </source>
</evidence>
<dbReference type="GeneID" id="59372319"/>
<dbReference type="OrthoDB" id="3341843at2759"/>
<feature type="region of interest" description="Disordered" evidence="1">
    <location>
        <begin position="228"/>
        <end position="265"/>
    </location>
</feature>
<feature type="transmembrane region" description="Helical" evidence="2">
    <location>
        <begin position="6"/>
        <end position="25"/>
    </location>
</feature>
<protein>
    <submittedName>
        <fullName evidence="3">Uncharacterized protein</fullName>
    </submittedName>
</protein>
<comment type="caution">
    <text evidence="3">The sequence shown here is derived from an EMBL/GenBank/DDBJ whole genome shotgun (WGS) entry which is preliminary data.</text>
</comment>
<feature type="region of interest" description="Disordered" evidence="1">
    <location>
        <begin position="182"/>
        <end position="201"/>
    </location>
</feature>
<accession>A0A8H6ZLN3</accession>
<keyword evidence="2" id="KW-1133">Transmembrane helix</keyword>
<keyword evidence="2" id="KW-0472">Membrane</keyword>
<keyword evidence="2" id="KW-0812">Transmembrane</keyword>
<feature type="compositionally biased region" description="Polar residues" evidence="1">
    <location>
        <begin position="187"/>
        <end position="196"/>
    </location>
</feature>
<proteinExistence type="predicted"/>
<evidence type="ECO:0000256" key="1">
    <source>
        <dbReference type="SAM" id="MobiDB-lite"/>
    </source>
</evidence>
<organism evidence="3 4">
    <name type="scientific">Pleurotus ostreatus</name>
    <name type="common">Oyster mushroom</name>
    <name type="synonym">White-rot fungus</name>
    <dbReference type="NCBI Taxonomy" id="5322"/>
    <lineage>
        <taxon>Eukaryota</taxon>
        <taxon>Fungi</taxon>
        <taxon>Dikarya</taxon>
        <taxon>Basidiomycota</taxon>
        <taxon>Agaricomycotina</taxon>
        <taxon>Agaricomycetes</taxon>
        <taxon>Agaricomycetidae</taxon>
        <taxon>Agaricales</taxon>
        <taxon>Pleurotineae</taxon>
        <taxon>Pleurotaceae</taxon>
        <taxon>Pleurotus</taxon>
    </lineage>
</organism>
<feature type="transmembrane region" description="Helical" evidence="2">
    <location>
        <begin position="93"/>
        <end position="118"/>
    </location>
</feature>
<evidence type="ECO:0000313" key="3">
    <source>
        <dbReference type="EMBL" id="KAF7416213.1"/>
    </source>
</evidence>
<name>A0A8H6ZLN3_PLEOS</name>
<dbReference type="VEuPathDB" id="FungiDB:PC9H_002478"/>
<dbReference type="Proteomes" id="UP000623687">
    <property type="component" value="Unassembled WGS sequence"/>
</dbReference>
<gene>
    <name evidence="3" type="ORF">PC9H_002478</name>
</gene>
<keyword evidence="4" id="KW-1185">Reference proteome</keyword>
<evidence type="ECO:0000313" key="4">
    <source>
        <dbReference type="Proteomes" id="UP000623687"/>
    </source>
</evidence>
<dbReference type="RefSeq" id="XP_036625760.1">
    <property type="nucleotide sequence ID" value="XM_036772114.1"/>
</dbReference>